<evidence type="ECO:0000313" key="2">
    <source>
        <dbReference type="Proteomes" id="UP000077603"/>
    </source>
</evidence>
<evidence type="ECO:0000313" key="1">
    <source>
        <dbReference type="EMBL" id="ANF54946.1"/>
    </source>
</evidence>
<reference evidence="1 2" key="1">
    <citation type="journal article" date="2014" name="Genome Announc.">
        <title>Genome Sequence of a Promising Hydrogen-Producing Facultative Anaerobic Bacterium, Brevundimonas naejangsanensis Strain B1.</title>
        <authorList>
            <person name="Su H."/>
            <person name="Zhang T."/>
            <person name="Bao M."/>
            <person name="Jiang Y."/>
            <person name="Wang Y."/>
            <person name="Tan T."/>
        </authorList>
    </citation>
    <scope>NUCLEOTIDE SEQUENCE [LARGE SCALE GENOMIC DNA]</scope>
    <source>
        <strain evidence="1 2">B1</strain>
    </source>
</reference>
<keyword evidence="2" id="KW-1185">Reference proteome</keyword>
<dbReference type="AlphaFoldDB" id="A0A172Y721"/>
<dbReference type="InterPro" id="IPR037523">
    <property type="entry name" value="VOC_core"/>
</dbReference>
<dbReference type="InterPro" id="IPR004360">
    <property type="entry name" value="Glyas_Fos-R_dOase_dom"/>
</dbReference>
<dbReference type="SUPFAM" id="SSF54593">
    <property type="entry name" value="Glyoxalase/Bleomycin resistance protein/Dihydroxybiphenyl dioxygenase"/>
    <property type="match status" value="1"/>
</dbReference>
<dbReference type="EMBL" id="CP015614">
    <property type="protein sequence ID" value="ANF54946.1"/>
    <property type="molecule type" value="Genomic_DNA"/>
</dbReference>
<dbReference type="RefSeq" id="WP_025978474.1">
    <property type="nucleotide sequence ID" value="NZ_CP015614.1"/>
</dbReference>
<dbReference type="eggNOG" id="COG0346">
    <property type="taxonomic scope" value="Bacteria"/>
</dbReference>
<gene>
    <name evidence="1" type="ORF">DA69_09425</name>
</gene>
<organism evidence="1 2">
    <name type="scientific">Brevundimonas naejangsanensis</name>
    <dbReference type="NCBI Taxonomy" id="588932"/>
    <lineage>
        <taxon>Bacteria</taxon>
        <taxon>Pseudomonadati</taxon>
        <taxon>Pseudomonadota</taxon>
        <taxon>Alphaproteobacteria</taxon>
        <taxon>Caulobacterales</taxon>
        <taxon>Caulobacteraceae</taxon>
        <taxon>Brevundimonas</taxon>
    </lineage>
</organism>
<dbReference type="Proteomes" id="UP000077603">
    <property type="component" value="Chromosome"/>
</dbReference>
<dbReference type="KEGG" id="bne:DA69_09425"/>
<dbReference type="Gene3D" id="3.10.180.10">
    <property type="entry name" value="2,3-Dihydroxybiphenyl 1,2-Dioxygenase, domain 1"/>
    <property type="match status" value="1"/>
</dbReference>
<dbReference type="PROSITE" id="PS51819">
    <property type="entry name" value="VOC"/>
    <property type="match status" value="1"/>
</dbReference>
<accession>A0A172Y721</accession>
<dbReference type="InterPro" id="IPR029068">
    <property type="entry name" value="Glyas_Bleomycin-R_OHBP_Dase"/>
</dbReference>
<dbReference type="Pfam" id="PF00903">
    <property type="entry name" value="Glyoxalase"/>
    <property type="match status" value="1"/>
</dbReference>
<protein>
    <submittedName>
        <fullName evidence="1">Glyoxalase</fullName>
    </submittedName>
</protein>
<dbReference type="OrthoDB" id="9804907at2"/>
<name>A0A172Y721_9CAUL</name>
<sequence>MLKDKNSSAIVAVKDLDCARAFYSDVLELNLADSGMEGMLGYRTGGTWLIVYKSDFAGTNQANAVSWDVGVELDDIVAALKAKGVAFERYDGMEHDGDIHVCGSLRLAWFKDPDGNVLHLVGGAGAG</sequence>
<dbReference type="STRING" id="588932.DA69_09425"/>
<proteinExistence type="predicted"/>